<evidence type="ECO:0000256" key="1">
    <source>
        <dbReference type="SAM" id="SignalP"/>
    </source>
</evidence>
<evidence type="ECO:0008006" key="6">
    <source>
        <dbReference type="Google" id="ProtNLM"/>
    </source>
</evidence>
<dbReference type="RefSeq" id="WP_145876583.1">
    <property type="nucleotide sequence ID" value="NZ_CP046904.1"/>
</dbReference>
<dbReference type="Proteomes" id="UP000315112">
    <property type="component" value="Unassembled WGS sequence"/>
</dbReference>
<sequence>MNSTHRISLFLPAALVVALGADPGAARADTQWTFGGFGTLSAVHSTETQADYTASQIARGSAGYSRDWAFDVDSRLGAQLGAQFDKHWSAVAQVIEERAADAAYRPRVEWAYVKYQVTPELSVRAGRIALPLFLAADYRKASYALPWVRTPVELYILMPISNSDGVDASLRWNGWGTKQETQAIVGRSAMRLGGNVPGKSENVLGLTHTATVGALTLRGTVAQAHLKVDEARPYFDTFRAFGPAGRALAERYDFTSRRVYVLSAGFNYDPGRWFLMGEVGRVDTRALLGDQTGGYLSGGWRLGSVTPYVTYAQVENNMETSSPGVPAAGLPPAAARTAQQLNAGLNSWLASNAEQRTASAGMRWDFAPNYAFKLQLDRVRPHGGTSGTLTNVQPGYRIGHPFGVASVAIDFVF</sequence>
<keyword evidence="1" id="KW-0732">Signal</keyword>
<feature type="chain" id="PRO_5044617899" description="Porin" evidence="1">
    <location>
        <begin position="29"/>
        <end position="413"/>
    </location>
</feature>
<reference evidence="3 4" key="1">
    <citation type="journal article" date="2015" name="Stand. Genomic Sci.">
        <title>Genomic Encyclopedia of Bacterial and Archaeal Type Strains, Phase III: the genomes of soil and plant-associated and newly described type strains.</title>
        <authorList>
            <person name="Whitman W.B."/>
            <person name="Woyke T."/>
            <person name="Klenk H.P."/>
            <person name="Zhou Y."/>
            <person name="Lilburn T.G."/>
            <person name="Beck B.J."/>
            <person name="De Vos P."/>
            <person name="Vandamme P."/>
            <person name="Eisen J.A."/>
            <person name="Garrity G."/>
            <person name="Hugenholtz P."/>
            <person name="Kyrpides N.C."/>
        </authorList>
    </citation>
    <scope>NUCLEOTIDE SEQUENCE [LARGE SCALE GENOMIC DNA]</scope>
    <source>
        <strain evidence="3 4">CGMCC 1.10685</strain>
    </source>
</reference>
<dbReference type="Proteomes" id="UP000437862">
    <property type="component" value="Chromosome"/>
</dbReference>
<dbReference type="AlphaFoldDB" id="A0A562PRM9"/>
<dbReference type="SUPFAM" id="SSF56935">
    <property type="entry name" value="Porins"/>
    <property type="match status" value="1"/>
</dbReference>
<organism evidence="3 4">
    <name type="scientific">Pseudoduganella flava</name>
    <dbReference type="NCBI Taxonomy" id="871742"/>
    <lineage>
        <taxon>Bacteria</taxon>
        <taxon>Pseudomonadati</taxon>
        <taxon>Pseudomonadota</taxon>
        <taxon>Betaproteobacteria</taxon>
        <taxon>Burkholderiales</taxon>
        <taxon>Oxalobacteraceae</taxon>
        <taxon>Telluria group</taxon>
        <taxon>Pseudoduganella</taxon>
    </lineage>
</organism>
<dbReference type="Gene3D" id="2.40.160.10">
    <property type="entry name" value="Porin"/>
    <property type="match status" value="1"/>
</dbReference>
<reference evidence="3" key="2">
    <citation type="submission" date="2019-07" db="EMBL/GenBank/DDBJ databases">
        <authorList>
            <person name="Whitman W."/>
            <person name="Huntemann M."/>
            <person name="Clum A."/>
            <person name="Pillay M."/>
            <person name="Palaniappan K."/>
            <person name="Varghese N."/>
            <person name="Mikhailova N."/>
            <person name="Stamatis D."/>
            <person name="Reddy T."/>
            <person name="Daum C."/>
            <person name="Shapiro N."/>
            <person name="Ivanova N."/>
            <person name="Kyrpides N."/>
            <person name="Woyke T."/>
        </authorList>
    </citation>
    <scope>NUCLEOTIDE SEQUENCE</scope>
    <source>
        <strain evidence="3">CGMCC 1.10685</strain>
    </source>
</reference>
<dbReference type="OrthoDB" id="197869at2"/>
<evidence type="ECO:0000313" key="2">
    <source>
        <dbReference type="EMBL" id="QGZ42467.1"/>
    </source>
</evidence>
<proteinExistence type="predicted"/>
<dbReference type="EMBL" id="VLKW01000005">
    <property type="protein sequence ID" value="TWI46820.1"/>
    <property type="molecule type" value="Genomic_DNA"/>
</dbReference>
<name>A0A562PRM9_9BURK</name>
<evidence type="ECO:0000313" key="4">
    <source>
        <dbReference type="Proteomes" id="UP000315112"/>
    </source>
</evidence>
<dbReference type="InterPro" id="IPR023614">
    <property type="entry name" value="Porin_dom_sf"/>
</dbReference>
<gene>
    <name evidence="2" type="ORF">GO485_27830</name>
    <name evidence="3" type="ORF">IP92_03183</name>
</gene>
<reference evidence="2 5" key="3">
    <citation type="submission" date="2019-12" db="EMBL/GenBank/DDBJ databases">
        <title>Draft Genome Sequences of Six Type Strains of the Genus Massilia.</title>
        <authorList>
            <person name="Miess H."/>
            <person name="Frediansyah A."/>
            <person name="Goeker M."/>
            <person name="Gross H."/>
        </authorList>
    </citation>
    <scope>NUCLEOTIDE SEQUENCE [LARGE SCALE GENOMIC DNA]</scope>
    <source>
        <strain evidence="2 5">DSM 26639</strain>
    </source>
</reference>
<protein>
    <recommendedName>
        <fullName evidence="6">Porin</fullName>
    </recommendedName>
</protein>
<keyword evidence="5" id="KW-1185">Reference proteome</keyword>
<evidence type="ECO:0000313" key="5">
    <source>
        <dbReference type="Proteomes" id="UP000437862"/>
    </source>
</evidence>
<evidence type="ECO:0000313" key="3">
    <source>
        <dbReference type="EMBL" id="TWI46820.1"/>
    </source>
</evidence>
<dbReference type="EMBL" id="CP046904">
    <property type="protein sequence ID" value="QGZ42467.1"/>
    <property type="molecule type" value="Genomic_DNA"/>
</dbReference>
<accession>A0A562PRM9</accession>
<feature type="signal peptide" evidence="1">
    <location>
        <begin position="1"/>
        <end position="28"/>
    </location>
</feature>